<keyword evidence="5" id="KW-1185">Reference proteome</keyword>
<gene>
    <name evidence="4" type="ORF">G7Y89_g1255</name>
</gene>
<dbReference type="InterPro" id="IPR003616">
    <property type="entry name" value="Post-SET_dom"/>
</dbReference>
<dbReference type="SUPFAM" id="SSF52540">
    <property type="entry name" value="P-loop containing nucleoside triphosphate hydrolases"/>
    <property type="match status" value="1"/>
</dbReference>
<dbReference type="InterPro" id="IPR010730">
    <property type="entry name" value="HET"/>
</dbReference>
<dbReference type="InterPro" id="IPR056073">
    <property type="entry name" value="DUF7656"/>
</dbReference>
<evidence type="ECO:0000313" key="5">
    <source>
        <dbReference type="Proteomes" id="UP000566819"/>
    </source>
</evidence>
<keyword evidence="1" id="KW-0175">Coiled coil</keyword>
<sequence length="1899" mass="213495">MAYPPLDLAQDEIRLLSLVVDDDSNKSIQCTTTITKLANAPPFKALSYFRGDRFDRRSVMLNGERLMVPKNLDAALRALYRHEQNAIWVDVLCINQDDGVEKSHQVGLMSEIYGCAAEVLAWLGAPIGSQRWTNGALIFIQLWAQLDWKLDNKADVQQMLSQKPFWLRQSWQQAQDFLLLPFWKRRWILQELVLARKAFLLCGGKKVAMGDVEKVMETWKRLQEPSFAFEIKQYIQWVQPVATGRLQLYSKLRASRLKHGTSPTLATLLEVCQAMDVSDPRDQVYALLGMAEKCDIVIDYTKSAKDALTDIAAQMIKSSKHLDILRDAGVVDLKPVERFDLPSWVPTWERPPCLPLPKTFDSSSNYDAIYHFDEDELLGEQNRARLFANGIKCGNIIEVDSAEVMIENPAQILGQHFVRYKLHQKYPTGIPVLQAIFRTMLLDNNFTSSERLTADDNKFFDLAAGFLFMLQLMDQVKNESLFELAMTYDVSVDNDEELPDYAESFLKYTDQTSNNRAVQDILELFLGTSELPSQLQWPKELDLKRGQANLRPFLAEAANCLDSRLSFFEYLIAGRSVLFREIIYSRKKYFAMSAETLNRAALGQVALLGMLYDARSDQFLPHSALNGALPDEAVNRSNVRPKHQTLISNDSYKDKFEKMGVTSELGASFLAGLVNVEGAGRYLQTPDRGTALTAHRALHYTISTVQESINLAGGNFKDFLSTDQLLSTVSATHFVSGVTWGASCIVSATRTIPSENDRPGVEKALESAFEAFEWTDEWGFDGASTYPPQLKEEFGDIMVYSDILDHNEYLLNDLDAAHTLFVNLPKLVEESTDPKGTPLSYTLLPIGFLSMFFGVSIPSTVSQGHISAEYQEKYVGLLDDHRVAQGSLNDYYQQLKDHTLCVRPMDVFRVSDRVRAAEKAETELRSTYTRLVKDIRAGKASSQDLSKMIETFTQGNSSPKALTAITKEFSERLSFVDFIEGKGAKYIGYDGACRQEFEKCSRKKSWGDSYIFYFNDDSMKDAQAWKEHLDLLTDILDKMTEKERMFVVDCNATGTPFKELCVVQYQEEELVSTNVLKQRRHLADKCILRYDPRYLDETMKDDPWPPKRKMVKIPCPGAGPSCKMNHEWICYKCHSPVEFGTMTEYMYCECGRVRCRGLLYGFDCQKPGHTPKYAKYEDYQLLSVMKALVPPPEVNILILGETGVGKSTFVNAFINYLTFSSLDHALSASQLNWVIPCSFASSAVDQDTGKLMQRVVQIGSSEADEVSGVKGKSATQKATAYPIYIGGKLIRLIDTPGIGDVRGIEQDKLNMVHTLSVLRNYDTLHGIMILLKPNNARLTLMFKFCINELLTHLHRDAAKNMIYGFTNTRGSMYTPGDAVGPLETQLSNYQGVLPGLYENTVYCFDSESFRYLAARKQPDELDLGNLDDYRRSWEHSATESQRLMDYFEKRNPHLVKSTLELAETRDLIARLVQPMAEIIKVVTKTIADSKKAMDDLSNTQKSGTALKGLLNLTKTTLVTKQLDRPYTVCDNTACVSRVANSGGGGSVVLRKSLCHDPCSLTEIKRDERGAAGISGCYAFREDGKCRKCSHPPADHMHVMVLYSEATETSIDPIVQQKLNANASEFQVKDAQVNALKQRIAEYQTEKDLLEEAQAKFSHYLEQNSITVREGENGPQVGSSRYQRADLIDALEISKKKHLDFVNAMRKGKQVQFGSKYQALDEKGVHRLVTSLCAMKHYGQQLKQAEAAVKNAYAAQFNERPYRIRRPEAFMFGSSGHSSWKKKSSSSWGKPVKSMLYDFGGASNTKRNSEMPPTLPPLTQPMNGSSSRASMPPPGNSSGSKKNYLDSDEKSSYDGSGISAPPPYDFPANGTTISGIGGQSANRRLSLKNFIKAKVFRRNP</sequence>
<feature type="domain" description="Post-SET" evidence="3">
    <location>
        <begin position="1144"/>
        <end position="1160"/>
    </location>
</feature>
<reference evidence="4 5" key="1">
    <citation type="submission" date="2020-03" db="EMBL/GenBank/DDBJ databases">
        <title>Draft Genome Sequence of Cudoniella acicularis.</title>
        <authorList>
            <person name="Buettner E."/>
            <person name="Kellner H."/>
        </authorList>
    </citation>
    <scope>NUCLEOTIDE SEQUENCE [LARGE SCALE GENOMIC DNA]</scope>
    <source>
        <strain evidence="4 5">DSM 108380</strain>
    </source>
</reference>
<proteinExistence type="predicted"/>
<dbReference type="InterPro" id="IPR058519">
    <property type="entry name" value="DUF8206"/>
</dbReference>
<dbReference type="Pfam" id="PF06985">
    <property type="entry name" value="HET"/>
    <property type="match status" value="1"/>
</dbReference>
<evidence type="ECO:0000256" key="1">
    <source>
        <dbReference type="SAM" id="Coils"/>
    </source>
</evidence>
<dbReference type="PANTHER" id="PTHR32046:SF11">
    <property type="entry name" value="IMMUNE-ASSOCIATED NUCLEOTIDE-BINDING PROTEIN 10-LIKE"/>
    <property type="match status" value="1"/>
</dbReference>
<feature type="coiled-coil region" evidence="1">
    <location>
        <begin position="1625"/>
        <end position="1655"/>
    </location>
</feature>
<evidence type="ECO:0000256" key="2">
    <source>
        <dbReference type="SAM" id="MobiDB-lite"/>
    </source>
</evidence>
<dbReference type="Gene3D" id="3.40.50.300">
    <property type="entry name" value="P-loop containing nucleotide triphosphate hydrolases"/>
    <property type="match status" value="1"/>
</dbReference>
<organism evidence="4 5">
    <name type="scientific">Cudoniella acicularis</name>
    <dbReference type="NCBI Taxonomy" id="354080"/>
    <lineage>
        <taxon>Eukaryota</taxon>
        <taxon>Fungi</taxon>
        <taxon>Dikarya</taxon>
        <taxon>Ascomycota</taxon>
        <taxon>Pezizomycotina</taxon>
        <taxon>Leotiomycetes</taxon>
        <taxon>Helotiales</taxon>
        <taxon>Tricladiaceae</taxon>
        <taxon>Cudoniella</taxon>
    </lineage>
</organism>
<dbReference type="InterPro" id="IPR027417">
    <property type="entry name" value="P-loop_NTPase"/>
</dbReference>
<name>A0A8H4W9Q5_9HELO</name>
<dbReference type="Pfam" id="PF26633">
    <property type="entry name" value="DUF8206"/>
    <property type="match status" value="1"/>
</dbReference>
<protein>
    <recommendedName>
        <fullName evidence="3">Post-SET domain-containing protein</fullName>
    </recommendedName>
</protein>
<dbReference type="PROSITE" id="PS00675">
    <property type="entry name" value="SIGMA54_INTERACT_1"/>
    <property type="match status" value="1"/>
</dbReference>
<feature type="compositionally biased region" description="Basic and acidic residues" evidence="2">
    <location>
        <begin position="1842"/>
        <end position="1851"/>
    </location>
</feature>
<comment type="caution">
    <text evidence="4">The sequence shown here is derived from an EMBL/GenBank/DDBJ whole genome shotgun (WGS) entry which is preliminary data.</text>
</comment>
<feature type="compositionally biased region" description="Polar residues" evidence="2">
    <location>
        <begin position="1868"/>
        <end position="1882"/>
    </location>
</feature>
<dbReference type="Pfam" id="PF24676">
    <property type="entry name" value="DUF7656"/>
    <property type="match status" value="1"/>
</dbReference>
<dbReference type="InterPro" id="IPR056072">
    <property type="entry name" value="SNTX_MACPF/CDC-like_dom"/>
</dbReference>
<evidence type="ECO:0000259" key="3">
    <source>
        <dbReference type="PROSITE" id="PS50868"/>
    </source>
</evidence>
<evidence type="ECO:0000313" key="4">
    <source>
        <dbReference type="EMBL" id="KAF4636840.1"/>
    </source>
</evidence>
<dbReference type="PROSITE" id="PS50868">
    <property type="entry name" value="POST_SET"/>
    <property type="match status" value="1"/>
</dbReference>
<dbReference type="Pfam" id="PF24674">
    <property type="entry name" value="MACPF_SNTX"/>
    <property type="match status" value="1"/>
</dbReference>
<dbReference type="PANTHER" id="PTHR32046">
    <property type="entry name" value="G DOMAIN-CONTAINING PROTEIN"/>
    <property type="match status" value="1"/>
</dbReference>
<dbReference type="OrthoDB" id="8954335at2759"/>
<accession>A0A8H4W9Q5</accession>
<dbReference type="InterPro" id="IPR025662">
    <property type="entry name" value="Sigma_54_int_dom_ATP-bd_1"/>
</dbReference>
<dbReference type="Proteomes" id="UP000566819">
    <property type="component" value="Unassembled WGS sequence"/>
</dbReference>
<feature type="region of interest" description="Disordered" evidence="2">
    <location>
        <begin position="1798"/>
        <end position="1883"/>
    </location>
</feature>
<dbReference type="EMBL" id="JAAMPI010000047">
    <property type="protein sequence ID" value="KAF4636840.1"/>
    <property type="molecule type" value="Genomic_DNA"/>
</dbReference>